<dbReference type="AlphaFoldDB" id="A0A8S9WJK8"/>
<comment type="caution">
    <text evidence="2">The sequence shown here is derived from an EMBL/GenBank/DDBJ whole genome shotgun (WGS) entry which is preliminary data.</text>
</comment>
<evidence type="ECO:0000313" key="2">
    <source>
        <dbReference type="EMBL" id="KAF6197353.1"/>
    </source>
</evidence>
<dbReference type="Proteomes" id="UP000466442">
    <property type="component" value="Unassembled WGS sequence"/>
</dbReference>
<gene>
    <name evidence="2" type="ORF">GE061_020288</name>
</gene>
<reference evidence="2" key="1">
    <citation type="journal article" date="2021" name="Mol. Ecol. Resour.">
        <title>Apolygus lucorum genome provides insights into omnivorousness and mesophyll feeding.</title>
        <authorList>
            <person name="Liu Y."/>
            <person name="Liu H."/>
            <person name="Wang H."/>
            <person name="Huang T."/>
            <person name="Liu B."/>
            <person name="Yang B."/>
            <person name="Yin L."/>
            <person name="Li B."/>
            <person name="Zhang Y."/>
            <person name="Zhang S."/>
            <person name="Jiang F."/>
            <person name="Zhang X."/>
            <person name="Ren Y."/>
            <person name="Wang B."/>
            <person name="Wang S."/>
            <person name="Lu Y."/>
            <person name="Wu K."/>
            <person name="Fan W."/>
            <person name="Wang G."/>
        </authorList>
    </citation>
    <scope>NUCLEOTIDE SEQUENCE</scope>
    <source>
        <strain evidence="2">12Hb</strain>
    </source>
</reference>
<accession>A0A8S9WJK8</accession>
<dbReference type="EMBL" id="WIXP02000107">
    <property type="protein sequence ID" value="KAF6197353.1"/>
    <property type="molecule type" value="Genomic_DNA"/>
</dbReference>
<name>A0A8S9WJK8_APOLU</name>
<proteinExistence type="predicted"/>
<evidence type="ECO:0000256" key="1">
    <source>
        <dbReference type="SAM" id="MobiDB-lite"/>
    </source>
</evidence>
<organism evidence="2 3">
    <name type="scientific">Apolygus lucorum</name>
    <name type="common">Small green plant bug</name>
    <name type="synonym">Lygocoris lucorum</name>
    <dbReference type="NCBI Taxonomy" id="248454"/>
    <lineage>
        <taxon>Eukaryota</taxon>
        <taxon>Metazoa</taxon>
        <taxon>Ecdysozoa</taxon>
        <taxon>Arthropoda</taxon>
        <taxon>Hexapoda</taxon>
        <taxon>Insecta</taxon>
        <taxon>Pterygota</taxon>
        <taxon>Neoptera</taxon>
        <taxon>Paraneoptera</taxon>
        <taxon>Hemiptera</taxon>
        <taxon>Heteroptera</taxon>
        <taxon>Panheteroptera</taxon>
        <taxon>Cimicomorpha</taxon>
        <taxon>Miridae</taxon>
        <taxon>Mirini</taxon>
        <taxon>Apolygus</taxon>
    </lineage>
</organism>
<feature type="region of interest" description="Disordered" evidence="1">
    <location>
        <begin position="74"/>
        <end position="98"/>
    </location>
</feature>
<protein>
    <submittedName>
        <fullName evidence="2">Uncharacterized protein</fullName>
    </submittedName>
</protein>
<keyword evidence="3" id="KW-1185">Reference proteome</keyword>
<sequence length="190" mass="21125">MATVDAVLDKMRDLTSYGGGSSLAIPPPEVNSTSPPPNMGFYVRGLCYPPSRVSRGRIQQAINRNTPEVEQRLRMGDRANGQGGEMKDASSMTSENNETPIGLSELVHLPAYRTYMRYIPYMDFCRKMAKLEKRLEKILDLESTTCSGAHLVRTSTGRHFNNCSWVAADGDDKGVYDVVESTISRHVFIT</sequence>
<evidence type="ECO:0000313" key="3">
    <source>
        <dbReference type="Proteomes" id="UP000466442"/>
    </source>
</evidence>